<accession>A0A8S1R6P9</accession>
<proteinExistence type="predicted"/>
<dbReference type="Proteomes" id="UP000692954">
    <property type="component" value="Unassembled WGS sequence"/>
</dbReference>
<evidence type="ECO:0000256" key="1">
    <source>
        <dbReference type="ARBA" id="ARBA00004613"/>
    </source>
</evidence>
<keyword evidence="3" id="KW-0611">Plant defense</keyword>
<reference evidence="5" key="1">
    <citation type="submission" date="2021-01" db="EMBL/GenBank/DDBJ databases">
        <authorList>
            <consortium name="Genoscope - CEA"/>
            <person name="William W."/>
        </authorList>
    </citation>
    <scope>NUCLEOTIDE SEQUENCE</scope>
</reference>
<dbReference type="InterPro" id="IPR001010">
    <property type="entry name" value="Thionin"/>
</dbReference>
<dbReference type="GO" id="GO:0006952">
    <property type="term" value="P:defense response"/>
    <property type="evidence" value="ECO:0007669"/>
    <property type="project" value="UniProtKB-KW"/>
</dbReference>
<dbReference type="OrthoDB" id="302037at2759"/>
<comment type="caution">
    <text evidence="5">The sequence shown here is derived from an EMBL/GenBank/DDBJ whole genome shotgun (WGS) entry which is preliminary data.</text>
</comment>
<organism evidence="5 6">
    <name type="scientific">Paramecium sonneborni</name>
    <dbReference type="NCBI Taxonomy" id="65129"/>
    <lineage>
        <taxon>Eukaryota</taxon>
        <taxon>Sar</taxon>
        <taxon>Alveolata</taxon>
        <taxon>Ciliophora</taxon>
        <taxon>Intramacronucleata</taxon>
        <taxon>Oligohymenophorea</taxon>
        <taxon>Peniculida</taxon>
        <taxon>Parameciidae</taxon>
        <taxon>Paramecium</taxon>
    </lineage>
</organism>
<evidence type="ECO:0000256" key="2">
    <source>
        <dbReference type="ARBA" id="ARBA00022525"/>
    </source>
</evidence>
<dbReference type="AlphaFoldDB" id="A0A8S1R6P9"/>
<keyword evidence="6" id="KW-1185">Reference proteome</keyword>
<evidence type="ECO:0000256" key="3">
    <source>
        <dbReference type="ARBA" id="ARBA00022821"/>
    </source>
</evidence>
<evidence type="ECO:0000313" key="6">
    <source>
        <dbReference type="Proteomes" id="UP000692954"/>
    </source>
</evidence>
<gene>
    <name evidence="5" type="ORF">PSON_ATCC_30995.1.T1440038</name>
</gene>
<protein>
    <submittedName>
        <fullName evidence="5">Uncharacterized protein</fullName>
    </submittedName>
</protein>
<dbReference type="PROSITE" id="PS00271">
    <property type="entry name" value="THIONIN"/>
    <property type="match status" value="1"/>
</dbReference>
<sequence>MGGKQSYGQAISTINDKKAVIIGQVNVQTSFDHMTEITVVLGNEIHPQLWNVAIMEVRSTDIDFPLTYRRFCISDPVVDYNQQYIPKKINQFSSIQSPQKIQFHDKQGVFWMIQIPSYIIEQEQNDELIIYESRIHPLCEKMKRNKYREQYQQAYIELFNKIEQEVSCLSDYISIGILDMKQSNPILGIDNYSMTSDIIEAFIQCTPKIHKLIFISEIETQAFIMGIALKDKIGQIEAITQRFMGQEKQKEDQGTNQLYINEKIEQEIEFKQEENIQLNSDNRLQEPQNLIQKIQKPYMISYFNGHKQNIVYQFFRQFNTPLNQEVFQTIIPRVNNNENSLCLCGRKTIIRINAKLCCYCGLERSTFLECEQRACARQYCASCFNPTKLYNLCMQGHQMKFINEINEDLKCCYCRQITYRYGYYYCNICSFKVCASCYYSNYAQWQFQKMKIYLSYLKKIKPNLRQEVYFQLITEYLLDANLQKLRVQ</sequence>
<comment type="subcellular location">
    <subcellularLocation>
        <location evidence="1">Secreted</location>
    </subcellularLocation>
</comment>
<evidence type="ECO:0000256" key="4">
    <source>
        <dbReference type="ARBA" id="ARBA00023157"/>
    </source>
</evidence>
<dbReference type="GO" id="GO:0005576">
    <property type="term" value="C:extracellular region"/>
    <property type="evidence" value="ECO:0007669"/>
    <property type="project" value="UniProtKB-SubCell"/>
</dbReference>
<keyword evidence="2" id="KW-0964">Secreted</keyword>
<name>A0A8S1R6P9_9CILI</name>
<keyword evidence="4" id="KW-1015">Disulfide bond</keyword>
<evidence type="ECO:0000313" key="5">
    <source>
        <dbReference type="EMBL" id="CAD8123328.1"/>
    </source>
</evidence>
<dbReference type="EMBL" id="CAJJDN010000144">
    <property type="protein sequence ID" value="CAD8123328.1"/>
    <property type="molecule type" value="Genomic_DNA"/>
</dbReference>